<evidence type="ECO:0000256" key="1">
    <source>
        <dbReference type="SAM" id="SignalP"/>
    </source>
</evidence>
<dbReference type="Proteomes" id="UP001075354">
    <property type="component" value="Chromosome 5"/>
</dbReference>
<keyword evidence="1" id="KW-0732">Signal</keyword>
<dbReference type="AlphaFoldDB" id="A0AAV7XRX1"/>
<comment type="caution">
    <text evidence="2">The sequence shown here is derived from an EMBL/GenBank/DDBJ whole genome shotgun (WGS) entry which is preliminary data.</text>
</comment>
<name>A0AAV7XRX1_9NEOP</name>
<evidence type="ECO:0008006" key="4">
    <source>
        <dbReference type="Google" id="ProtNLM"/>
    </source>
</evidence>
<proteinExistence type="predicted"/>
<reference evidence="2" key="1">
    <citation type="submission" date="2022-12" db="EMBL/GenBank/DDBJ databases">
        <title>Chromosome-level genome assembly of the bean flower thrips Megalurothrips usitatus.</title>
        <authorList>
            <person name="Ma L."/>
            <person name="Liu Q."/>
            <person name="Li H."/>
            <person name="Cai W."/>
        </authorList>
    </citation>
    <scope>NUCLEOTIDE SEQUENCE</scope>
    <source>
        <strain evidence="2">Cailab_2022a</strain>
    </source>
</reference>
<evidence type="ECO:0000313" key="3">
    <source>
        <dbReference type="Proteomes" id="UP001075354"/>
    </source>
</evidence>
<keyword evidence="3" id="KW-1185">Reference proteome</keyword>
<gene>
    <name evidence="2" type="ORF">ONE63_007431</name>
</gene>
<organism evidence="2 3">
    <name type="scientific">Megalurothrips usitatus</name>
    <name type="common">bean blossom thrips</name>
    <dbReference type="NCBI Taxonomy" id="439358"/>
    <lineage>
        <taxon>Eukaryota</taxon>
        <taxon>Metazoa</taxon>
        <taxon>Ecdysozoa</taxon>
        <taxon>Arthropoda</taxon>
        <taxon>Hexapoda</taxon>
        <taxon>Insecta</taxon>
        <taxon>Pterygota</taxon>
        <taxon>Neoptera</taxon>
        <taxon>Paraneoptera</taxon>
        <taxon>Thysanoptera</taxon>
        <taxon>Terebrantia</taxon>
        <taxon>Thripoidea</taxon>
        <taxon>Thripidae</taxon>
        <taxon>Megalurothrips</taxon>
    </lineage>
</organism>
<evidence type="ECO:0000313" key="2">
    <source>
        <dbReference type="EMBL" id="KAJ1527451.1"/>
    </source>
</evidence>
<accession>A0AAV7XRX1</accession>
<protein>
    <recommendedName>
        <fullName evidence="4">Secreted protein</fullName>
    </recommendedName>
</protein>
<feature type="chain" id="PRO_5043944740" description="Secreted protein" evidence="1">
    <location>
        <begin position="20"/>
        <end position="85"/>
    </location>
</feature>
<dbReference type="EMBL" id="JAPTSV010000005">
    <property type="protein sequence ID" value="KAJ1527451.1"/>
    <property type="molecule type" value="Genomic_DNA"/>
</dbReference>
<feature type="signal peptide" evidence="1">
    <location>
        <begin position="1"/>
        <end position="19"/>
    </location>
</feature>
<sequence>MINLLLLILGNGLVQLPSSICRACGLTRRLGRTGVRVCLKRLNLTYPCRTTSGLKTDDAISAPAFCDGYGIGEIVLFCLSKSIKI</sequence>